<dbReference type="RefSeq" id="WP_227261333.1">
    <property type="nucleotide sequence ID" value="NZ_BAAADU010000002.1"/>
</dbReference>
<protein>
    <recommendedName>
        <fullName evidence="1">HVO-0234-like beta-propeller domain-containing protein</fullName>
    </recommendedName>
</protein>
<proteinExistence type="predicted"/>
<dbReference type="Pfam" id="PF23366">
    <property type="entry name" value="Beta-prop_HVO_0234"/>
    <property type="match status" value="1"/>
</dbReference>
<comment type="caution">
    <text evidence="2">The sequence shown here is derived from an EMBL/GenBank/DDBJ whole genome shotgun (WGS) entry which is preliminary data.</text>
</comment>
<organism evidence="2 3">
    <name type="scientific">Salarchaeum japonicum</name>
    <dbReference type="NCBI Taxonomy" id="555573"/>
    <lineage>
        <taxon>Archaea</taxon>
        <taxon>Methanobacteriati</taxon>
        <taxon>Methanobacteriota</taxon>
        <taxon>Stenosarchaea group</taxon>
        <taxon>Halobacteria</taxon>
        <taxon>Halobacteriales</taxon>
        <taxon>Halobacteriaceae</taxon>
    </lineage>
</organism>
<dbReference type="InterPro" id="IPR056505">
    <property type="entry name" value="Beta-prop_HVO_0234"/>
</dbReference>
<feature type="domain" description="HVO-0234-like beta-propeller" evidence="1">
    <location>
        <begin position="3"/>
        <end position="258"/>
    </location>
</feature>
<dbReference type="Proteomes" id="UP001500194">
    <property type="component" value="Unassembled WGS sequence"/>
</dbReference>
<evidence type="ECO:0000313" key="3">
    <source>
        <dbReference type="Proteomes" id="UP001500194"/>
    </source>
</evidence>
<evidence type="ECO:0000313" key="2">
    <source>
        <dbReference type="EMBL" id="GAA0649040.1"/>
    </source>
</evidence>
<keyword evidence="3" id="KW-1185">Reference proteome</keyword>
<dbReference type="GeneID" id="68571912"/>
<name>A0AAV3SZY2_9EURY</name>
<evidence type="ECO:0000259" key="1">
    <source>
        <dbReference type="Pfam" id="PF23366"/>
    </source>
</evidence>
<accession>A0AAV3SZY2</accession>
<dbReference type="AlphaFoldDB" id="A0AAV3SZY2"/>
<reference evidence="2 3" key="1">
    <citation type="journal article" date="2019" name="Int. J. Syst. Evol. Microbiol.">
        <title>The Global Catalogue of Microorganisms (GCM) 10K type strain sequencing project: providing services to taxonomists for standard genome sequencing and annotation.</title>
        <authorList>
            <consortium name="The Broad Institute Genomics Platform"/>
            <consortium name="The Broad Institute Genome Sequencing Center for Infectious Disease"/>
            <person name="Wu L."/>
            <person name="Ma J."/>
        </authorList>
    </citation>
    <scope>NUCLEOTIDE SEQUENCE [LARGE SCALE GENOMIC DNA]</scope>
    <source>
        <strain evidence="2 3">JCM 16327</strain>
    </source>
</reference>
<dbReference type="EMBL" id="BAAADU010000002">
    <property type="protein sequence ID" value="GAA0649040.1"/>
    <property type="molecule type" value="Genomic_DNA"/>
</dbReference>
<gene>
    <name evidence="2" type="ORF">GCM10009019_09620</name>
</gene>
<sequence>MPTIDEKRVYAEKEDSEVVLVATGMGVASVSVSADQIGRFGLAHRCTARGVAARPGEGAVATEDGVVVTADEDEFEEIGFSRSVAVGYGTGLLAADSSGTLAEYADGEWVERGAVADARAIDGDLVAAADGVHRVTPDGVEHAGLDDAADVAAAGPYAATAEGLFRLGNGWLDELSGDATAVVADGERAHAVVDGALHERTPDGWRERSTHADAALVDVAHGDGAVYAITADATLLVDAGDGWRSRTLGLRDVAGIAVP</sequence>